<gene>
    <name evidence="1 2" type="primary">thyX</name>
    <name evidence="2" type="ORF">Mpt1_c00060</name>
</gene>
<dbReference type="PANTHER" id="PTHR34934">
    <property type="entry name" value="FLAVIN-DEPENDENT THYMIDYLATE SYNTHASE"/>
    <property type="match status" value="1"/>
</dbReference>
<dbReference type="GO" id="GO:0006235">
    <property type="term" value="P:dTTP biosynthetic process"/>
    <property type="evidence" value="ECO:0007669"/>
    <property type="project" value="UniProtKB-UniRule"/>
</dbReference>
<dbReference type="InterPro" id="IPR003669">
    <property type="entry name" value="Thymidylate_synthase_ThyX"/>
</dbReference>
<keyword evidence="1" id="KW-0274">FAD</keyword>
<dbReference type="GO" id="GO:0050797">
    <property type="term" value="F:thymidylate synthase (FAD) activity"/>
    <property type="evidence" value="ECO:0007669"/>
    <property type="project" value="UniProtKB-UniRule"/>
</dbReference>
<protein>
    <recommendedName>
        <fullName evidence="1">Flavin-dependent thymidylate synthase</fullName>
        <shortName evidence="1">FDTS</shortName>
        <ecNumber evidence="1">2.1.1.148</ecNumber>
    </recommendedName>
    <alternativeName>
        <fullName evidence="1">FAD-dependent thymidylate synthase</fullName>
    </alternativeName>
    <alternativeName>
        <fullName evidence="1">Thymidylate synthase ThyX</fullName>
        <shortName evidence="1">TS</shortName>
        <shortName evidence="1">TSase</shortName>
    </alternativeName>
</protein>
<feature type="binding site" evidence="1">
    <location>
        <position position="159"/>
    </location>
    <ligand>
        <name>FAD</name>
        <dbReference type="ChEBI" id="CHEBI:57692"/>
        <note>ligand shared between neighboring subunits</note>
    </ligand>
</feature>
<dbReference type="EC" id="2.1.1.148" evidence="1"/>
<dbReference type="EMBL" id="CP010070">
    <property type="protein sequence ID" value="AIZ55917.1"/>
    <property type="molecule type" value="Genomic_DNA"/>
</dbReference>
<dbReference type="OrthoDB" id="18918at2157"/>
<dbReference type="STRING" id="1577791.Mpt1_c00060"/>
<dbReference type="SUPFAM" id="SSF69796">
    <property type="entry name" value="Thymidylate synthase-complementing protein Thy1"/>
    <property type="match status" value="1"/>
</dbReference>
<evidence type="ECO:0000256" key="1">
    <source>
        <dbReference type="HAMAP-Rule" id="MF_01408"/>
    </source>
</evidence>
<comment type="pathway">
    <text evidence="1">Pyrimidine metabolism; dTTP biosynthesis.</text>
</comment>
<dbReference type="Proteomes" id="UP000030787">
    <property type="component" value="Chromosome"/>
</dbReference>
<keyword evidence="1" id="KW-0285">Flavoprotein</keyword>
<feature type="binding site" evidence="1">
    <location>
        <position position="84"/>
    </location>
    <ligand>
        <name>FAD</name>
        <dbReference type="ChEBI" id="CHEBI:57692"/>
        <note>ligand shared between neighboring subunits</note>
    </ligand>
</feature>
<comment type="function">
    <text evidence="1">Catalyzes the reductive methylation of 2'-deoxyuridine-5'-monophosphate (dUMP) to 2'-deoxythymidine-5'-monophosphate (dTMP) while utilizing 5,10-methylenetetrahydrofolate (mTHF) as the methyl donor, and NADPH and FADH(2) as the reductant.</text>
</comment>
<comment type="subunit">
    <text evidence="1">Homotetramer.</text>
</comment>
<dbReference type="AlphaFoldDB" id="A0A0A7LC64"/>
<sequence length="220" mass="24678">MNVRLLAYTQGADIICAAAGRSCYSEKPSADLLEMKDPEKTLANIVGLGHHSVVEHAVFTFSVDGVSRALTHQLVRHRIASFSQQSQRYVPLKEPTYVIPGTIKADPDSLALYEEMMEKIWDAYRRLAETIPAEDARYLLPNGCTTNITITMNARELLHFFTMRCCERAQWEIREMAERMLALCKEVSPVIFKDAGPPCVRGPCPEGKLSCGHPRRPNKA</sequence>
<reference evidence="2 3" key="1">
    <citation type="journal article" date="2014" name="Appl. Environ. Microbiol.">
        <title>Comparative Genome Analysis of 'Candidatus Methanoplasma termitum' Indicates a New Mode of Energy Metabolism in the Seventh Order of Methanogens.</title>
        <authorList>
            <person name="Lang K."/>
            <person name="Schuldes J."/>
            <person name="Klingl A."/>
            <person name="Poehlein A."/>
            <person name="Daniel R."/>
            <person name="Brune A."/>
        </authorList>
    </citation>
    <scope>NUCLEOTIDE SEQUENCE [LARGE SCALE GENOMIC DNA]</scope>
    <source>
        <strain evidence="3">Mpt1</strain>
    </source>
</reference>
<dbReference type="HAMAP" id="MF_01408">
    <property type="entry name" value="ThyX"/>
    <property type="match status" value="1"/>
</dbReference>
<keyword evidence="1 2" id="KW-0489">Methyltransferase</keyword>
<dbReference type="InterPro" id="IPR036098">
    <property type="entry name" value="Thymidylate_synthase_ThyX_sf"/>
</dbReference>
<dbReference type="KEGG" id="mear:Mpt1_c00060"/>
<feature type="binding site" evidence="1">
    <location>
        <position position="164"/>
    </location>
    <ligand>
        <name>dUMP</name>
        <dbReference type="ChEBI" id="CHEBI:246422"/>
        <note>ligand shared between dimeric partners</note>
    </ligand>
</feature>
<comment type="cofactor">
    <cofactor evidence="1">
        <name>FAD</name>
        <dbReference type="ChEBI" id="CHEBI:57692"/>
    </cofactor>
    <text evidence="1">Binds 4 FAD per tetramer. Each FAD binding site is formed by three monomers.</text>
</comment>
<dbReference type="HOGENOM" id="CLU_077585_0_0_2"/>
<feature type="binding site" evidence="1">
    <location>
        <begin position="73"/>
        <end position="76"/>
    </location>
    <ligand>
        <name>dUMP</name>
        <dbReference type="ChEBI" id="CHEBI:246422"/>
        <note>ligand shared between dimeric partners</note>
    </ligand>
</feature>
<dbReference type="GO" id="GO:0070402">
    <property type="term" value="F:NADPH binding"/>
    <property type="evidence" value="ECO:0007669"/>
    <property type="project" value="TreeGrafter"/>
</dbReference>
<dbReference type="GO" id="GO:0032259">
    <property type="term" value="P:methylation"/>
    <property type="evidence" value="ECO:0007669"/>
    <property type="project" value="UniProtKB-KW"/>
</dbReference>
<dbReference type="NCBIfam" id="TIGR02170">
    <property type="entry name" value="thyX"/>
    <property type="match status" value="1"/>
</dbReference>
<keyword evidence="1" id="KW-0521">NADP</keyword>
<feature type="binding site" description="in other chain" evidence="1">
    <location>
        <position position="137"/>
    </location>
    <ligand>
        <name>dUMP</name>
        <dbReference type="ChEBI" id="CHEBI:246422"/>
        <note>ligand shared between dimeric partners</note>
    </ligand>
</feature>
<feature type="binding site" evidence="1">
    <location>
        <position position="52"/>
    </location>
    <ligand>
        <name>FAD</name>
        <dbReference type="ChEBI" id="CHEBI:57692"/>
        <note>ligand shared between neighboring subunits</note>
    </ligand>
</feature>
<dbReference type="Gene3D" id="3.30.1360.170">
    <property type="match status" value="1"/>
</dbReference>
<evidence type="ECO:0000313" key="3">
    <source>
        <dbReference type="Proteomes" id="UP000030787"/>
    </source>
</evidence>
<dbReference type="GeneID" id="24817680"/>
<dbReference type="PANTHER" id="PTHR34934:SF1">
    <property type="entry name" value="FLAVIN-DEPENDENT THYMIDYLATE SYNTHASE"/>
    <property type="match status" value="1"/>
</dbReference>
<dbReference type="GO" id="GO:0050660">
    <property type="term" value="F:flavin adenine dinucleotide binding"/>
    <property type="evidence" value="ECO:0007669"/>
    <property type="project" value="UniProtKB-UniRule"/>
</dbReference>
<name>A0A0A7LC64_9ARCH</name>
<dbReference type="RefSeq" id="WP_048111105.1">
    <property type="nucleotide sequence ID" value="NZ_CP010070.1"/>
</dbReference>
<keyword evidence="3" id="KW-1185">Reference proteome</keyword>
<comment type="similarity">
    <text evidence="1">Belongs to the thymidylate synthase ThyX family.</text>
</comment>
<dbReference type="GO" id="GO:0006231">
    <property type="term" value="P:dTMP biosynthetic process"/>
    <property type="evidence" value="ECO:0007669"/>
    <property type="project" value="UniProtKB-UniRule"/>
</dbReference>
<accession>A0A0A7LC64</accession>
<dbReference type="Pfam" id="PF02511">
    <property type="entry name" value="Thy1"/>
    <property type="match status" value="1"/>
</dbReference>
<proteinExistence type="inferred from homology"/>
<feature type="binding site" description="in other chain" evidence="1">
    <location>
        <begin position="84"/>
        <end position="88"/>
    </location>
    <ligand>
        <name>dUMP</name>
        <dbReference type="ChEBI" id="CHEBI:246422"/>
        <note>ligand shared between dimeric partners</note>
    </ligand>
</feature>
<keyword evidence="1 2" id="KW-0808">Transferase</keyword>
<feature type="binding site" evidence="1">
    <location>
        <begin position="76"/>
        <end position="78"/>
    </location>
    <ligand>
        <name>FAD</name>
        <dbReference type="ChEBI" id="CHEBI:57692"/>
        <note>ligand shared between neighboring subunits</note>
    </ligand>
</feature>
<evidence type="ECO:0000313" key="2">
    <source>
        <dbReference type="EMBL" id="AIZ55917.1"/>
    </source>
</evidence>
<feature type="active site" description="Involved in ionization of N3 of dUMP, leading to its activation" evidence="1">
    <location>
        <position position="164"/>
    </location>
</feature>
<dbReference type="GO" id="GO:0004799">
    <property type="term" value="F:thymidylate synthase activity"/>
    <property type="evidence" value="ECO:0007669"/>
    <property type="project" value="TreeGrafter"/>
</dbReference>
<comment type="catalytic activity">
    <reaction evidence="1">
        <text>dUMP + (6R)-5,10-methylene-5,6,7,8-tetrahydrofolate + NADPH + H(+) = dTMP + (6S)-5,6,7,8-tetrahydrofolate + NADP(+)</text>
        <dbReference type="Rhea" id="RHEA:29043"/>
        <dbReference type="ChEBI" id="CHEBI:15378"/>
        <dbReference type="ChEBI" id="CHEBI:15636"/>
        <dbReference type="ChEBI" id="CHEBI:57453"/>
        <dbReference type="ChEBI" id="CHEBI:57783"/>
        <dbReference type="ChEBI" id="CHEBI:58349"/>
        <dbReference type="ChEBI" id="CHEBI:63528"/>
        <dbReference type="ChEBI" id="CHEBI:246422"/>
        <dbReference type="EC" id="2.1.1.148"/>
    </reaction>
</comment>
<organism evidence="2 3">
    <name type="scientific">Candidatus Methanoplasma termitum</name>
    <dbReference type="NCBI Taxonomy" id="1577791"/>
    <lineage>
        <taxon>Archaea</taxon>
        <taxon>Methanobacteriati</taxon>
        <taxon>Thermoplasmatota</taxon>
        <taxon>Thermoplasmata</taxon>
        <taxon>Methanomassiliicoccales</taxon>
        <taxon>Methanomassiliicoccaceae</taxon>
        <taxon>Candidatus Methanoplasma</taxon>
    </lineage>
</organism>
<dbReference type="PROSITE" id="PS51331">
    <property type="entry name" value="THYX"/>
    <property type="match status" value="1"/>
</dbReference>
<feature type="binding site" evidence="1">
    <location>
        <begin position="153"/>
        <end position="155"/>
    </location>
    <ligand>
        <name>FAD</name>
        <dbReference type="ChEBI" id="CHEBI:57692"/>
        <note>ligand shared between neighboring subunits</note>
    </ligand>
</feature>
<keyword evidence="1" id="KW-0545">Nucleotide biosynthesis</keyword>
<dbReference type="CDD" id="cd20175">
    <property type="entry name" value="ThyX"/>
    <property type="match status" value="1"/>
</dbReference>
<dbReference type="UniPathway" id="UPA00575"/>